<feature type="disulfide bond" evidence="17">
    <location>
        <begin position="453"/>
        <end position="650"/>
    </location>
</feature>
<dbReference type="Pfam" id="PF00141">
    <property type="entry name" value="peroxidase"/>
    <property type="match status" value="2"/>
</dbReference>
<gene>
    <name evidence="19" type="ORF">DVH24_039249</name>
</gene>
<dbReference type="STRING" id="3750.A0A498HXK7"/>
<dbReference type="PANTHER" id="PTHR31388">
    <property type="entry name" value="PEROXIDASE 72-RELATED"/>
    <property type="match status" value="1"/>
</dbReference>
<evidence type="ECO:0000256" key="6">
    <source>
        <dbReference type="ARBA" id="ARBA00022617"/>
    </source>
</evidence>
<dbReference type="AlphaFoldDB" id="A0A498HXK7"/>
<dbReference type="GO" id="GO:0042744">
    <property type="term" value="P:hydrogen peroxide catabolic process"/>
    <property type="evidence" value="ECO:0007669"/>
    <property type="project" value="InterPro"/>
</dbReference>
<dbReference type="GO" id="GO:0140825">
    <property type="term" value="F:lactoperoxidase activity"/>
    <property type="evidence" value="ECO:0007669"/>
    <property type="project" value="UniProtKB-EC"/>
</dbReference>
<feature type="binding site" evidence="15">
    <location>
        <position position="404"/>
    </location>
    <ligand>
        <name>Ca(2+)</name>
        <dbReference type="ChEBI" id="CHEBI:29108"/>
        <label>1</label>
    </ligand>
</feature>
<evidence type="ECO:0000256" key="2">
    <source>
        <dbReference type="ARBA" id="ARBA00002322"/>
    </source>
</evidence>
<dbReference type="SUPFAM" id="SSF48113">
    <property type="entry name" value="Heme-dependent peroxidases"/>
    <property type="match status" value="2"/>
</dbReference>
<evidence type="ECO:0000256" key="7">
    <source>
        <dbReference type="ARBA" id="ARBA00022723"/>
    </source>
</evidence>
<feature type="binding site" evidence="15">
    <location>
        <position position="399"/>
    </location>
    <ligand>
        <name>Ca(2+)</name>
        <dbReference type="ChEBI" id="CHEBI:29108"/>
        <label>1</label>
    </ligand>
</feature>
<dbReference type="Proteomes" id="UP000290289">
    <property type="component" value="Chromosome 15"/>
</dbReference>
<dbReference type="FunFam" id="1.10.420.10:FF:000001">
    <property type="entry name" value="Peroxidase"/>
    <property type="match status" value="2"/>
</dbReference>
<dbReference type="PANTHER" id="PTHR31388:SF2">
    <property type="entry name" value="PEROXIDASE 17"/>
    <property type="match status" value="1"/>
</dbReference>
<dbReference type="InterPro" id="IPR019793">
    <property type="entry name" value="Peroxidases_heam-ligand_BS"/>
</dbReference>
<dbReference type="GO" id="GO:0020037">
    <property type="term" value="F:heme binding"/>
    <property type="evidence" value="ECO:0007669"/>
    <property type="project" value="InterPro"/>
</dbReference>
<dbReference type="CDD" id="cd00693">
    <property type="entry name" value="secretory_peroxidase"/>
    <property type="match status" value="2"/>
</dbReference>
<evidence type="ECO:0000256" key="9">
    <source>
        <dbReference type="ARBA" id="ARBA00023002"/>
    </source>
</evidence>
<evidence type="ECO:0000313" key="20">
    <source>
        <dbReference type="Proteomes" id="UP000290289"/>
    </source>
</evidence>
<feature type="site" description="Transition state stabilizer" evidence="16">
    <location>
        <position position="394"/>
    </location>
</feature>
<dbReference type="InterPro" id="IPR033905">
    <property type="entry name" value="Secretory_peroxidase"/>
</dbReference>
<comment type="catalytic activity">
    <reaction evidence="1">
        <text>2 a phenolic donor + H2O2 = 2 a phenolic radical donor + 2 H2O</text>
        <dbReference type="Rhea" id="RHEA:56136"/>
        <dbReference type="ChEBI" id="CHEBI:15377"/>
        <dbReference type="ChEBI" id="CHEBI:16240"/>
        <dbReference type="ChEBI" id="CHEBI:139520"/>
        <dbReference type="ChEBI" id="CHEBI:139521"/>
        <dbReference type="EC" id="1.11.1.7"/>
    </reaction>
</comment>
<feature type="binding site" evidence="15">
    <location>
        <position position="420"/>
    </location>
    <ligand>
        <name>Ca(2+)</name>
        <dbReference type="ChEBI" id="CHEBI:29108"/>
        <label>1</label>
    </ligand>
</feature>
<feature type="binding site" evidence="15">
    <location>
        <position position="402"/>
    </location>
    <ligand>
        <name>Ca(2+)</name>
        <dbReference type="ChEBI" id="CHEBI:29108"/>
        <label>1</label>
    </ligand>
</feature>
<comment type="similarity">
    <text evidence="3">Belongs to the peroxidase family. Ascorbate peroxidase subfamily.</text>
</comment>
<feature type="binding site" evidence="15">
    <location>
        <position position="579"/>
    </location>
    <ligand>
        <name>Ca(2+)</name>
        <dbReference type="ChEBI" id="CHEBI:29108"/>
        <label>2</label>
    </ligand>
</feature>
<feature type="binding site" description="axial binding residue" evidence="15">
    <location>
        <position position="525"/>
    </location>
    <ligand>
        <name>heme b</name>
        <dbReference type="ChEBI" id="CHEBI:60344"/>
    </ligand>
    <ligandPart>
        <name>Fe</name>
        <dbReference type="ChEBI" id="CHEBI:18248"/>
    </ligandPart>
</feature>
<feature type="domain" description="Plant heme peroxidase family profile" evidence="18">
    <location>
        <begin position="53"/>
        <end position="350"/>
    </location>
</feature>
<name>A0A498HXK7_MALDO</name>
<feature type="binding site" evidence="15">
    <location>
        <position position="406"/>
    </location>
    <ligand>
        <name>Ca(2+)</name>
        <dbReference type="ChEBI" id="CHEBI:29108"/>
        <label>1</label>
    </ligand>
</feature>
<evidence type="ECO:0000256" key="1">
    <source>
        <dbReference type="ARBA" id="ARBA00000189"/>
    </source>
</evidence>
<dbReference type="PRINTS" id="PR00458">
    <property type="entry name" value="PEROXIDASE"/>
</dbReference>
<dbReference type="PROSITE" id="PS50873">
    <property type="entry name" value="PEROXIDASE_4"/>
    <property type="match status" value="2"/>
</dbReference>
<evidence type="ECO:0000259" key="18">
    <source>
        <dbReference type="PROSITE" id="PS50873"/>
    </source>
</evidence>
<sequence length="674" mass="74240">MHMMQPTSLKSTPPPTQLNQLPTCLQSLVTREFSMALLFSLFILLIITGATAQLRPGYYSGTCPKAESIVQDVMKAALIREPRSLASVMRLQFHDCFVNGCDASLLLDDTPTMLGEKLALANINSLRSYEVVDEAKEALEKVCPGVVSCADIIIMASRDAVALTGGPCWEVKLGRLDSLTASQEASDNIMPSPRSNATFLIDLFAKFNLSVKDLVALSGSHSIGKARCFSIMFRLYNQSGSGRPDPAIEPKFRQKLDKLCPLDVDQNVTGDLDATPVGFDNQYFKDLVAGRGFLNSDQTLFTFPETRGFVKQFNIDEGEFFKAFVDGMIKMGDLKVDQPGEVRKNCRVYIIIGAAVQLRPHYYSETCPQAESVVRDVMKVALIREPRSLASVMRFQFHDCFVNGCDASMLLDDTPTILGEKLALANINSLRSYEVVDEAKEALEKVCPGVVSCADIIIMASRDVVALTGGPDWEVKLGRLDSLSASQEASDNVMPSPRANATFLIDLFAKFNLSAEDLVALSGSHSIGQARCFSIMFRLYNQSGTGRPDPSIEPKFTEKLNKLCPLNVDQNVTGDLDATPVVFDNQYFKDLVSGRGFLNSDQTLFTFPETRGFVEQFSSDQEEFFKAFVEGMIKMGDLQVEQAGEVRTNCRVVNSHRPAIANTCKRIEGIVTFV</sequence>
<protein>
    <recommendedName>
        <fullName evidence="4">peroxidase</fullName>
        <ecNumber evidence="4">1.11.1.7</ecNumber>
    </recommendedName>
</protein>
<dbReference type="InterPro" id="IPR000823">
    <property type="entry name" value="Peroxidase_pln"/>
</dbReference>
<keyword evidence="5" id="KW-0575">Peroxidase</keyword>
<keyword evidence="9" id="KW-0560">Oxidoreductase</keyword>
<organism evidence="19 20">
    <name type="scientific">Malus domestica</name>
    <name type="common">Apple</name>
    <name type="synonym">Pyrus malus</name>
    <dbReference type="NCBI Taxonomy" id="3750"/>
    <lineage>
        <taxon>Eukaryota</taxon>
        <taxon>Viridiplantae</taxon>
        <taxon>Streptophyta</taxon>
        <taxon>Embryophyta</taxon>
        <taxon>Tracheophyta</taxon>
        <taxon>Spermatophyta</taxon>
        <taxon>Magnoliopsida</taxon>
        <taxon>eudicotyledons</taxon>
        <taxon>Gunneridae</taxon>
        <taxon>Pentapetalae</taxon>
        <taxon>rosids</taxon>
        <taxon>fabids</taxon>
        <taxon>Rosales</taxon>
        <taxon>Rosaceae</taxon>
        <taxon>Amygdaloideae</taxon>
        <taxon>Maleae</taxon>
        <taxon>Malus</taxon>
    </lineage>
</organism>
<comment type="cofactor">
    <cofactor evidence="15">
        <name>heme b</name>
        <dbReference type="ChEBI" id="CHEBI:60344"/>
    </cofactor>
    <text evidence="15">Binds 1 heme b (iron(II)-protoporphyrin IX) group per subunit.</text>
</comment>
<keyword evidence="12" id="KW-0325">Glycoprotein</keyword>
<evidence type="ECO:0000256" key="16">
    <source>
        <dbReference type="PIRSR" id="PIRSR600823-4"/>
    </source>
</evidence>
<dbReference type="Gene3D" id="1.10.420.10">
    <property type="entry name" value="Peroxidase, domain 2"/>
    <property type="match status" value="2"/>
</dbReference>
<dbReference type="PROSITE" id="PS00435">
    <property type="entry name" value="PEROXIDASE_1"/>
    <property type="match status" value="2"/>
</dbReference>
<evidence type="ECO:0000256" key="14">
    <source>
        <dbReference type="PIRSR" id="PIRSR600823-2"/>
    </source>
</evidence>
<feature type="domain" description="Plant heme peroxidase family profile" evidence="18">
    <location>
        <begin position="357"/>
        <end position="654"/>
    </location>
</feature>
<keyword evidence="8 15" id="KW-0106">Calcium</keyword>
<accession>A0A498HXK7</accession>
<dbReference type="EC" id="1.11.1.7" evidence="4"/>
<evidence type="ECO:0000256" key="3">
    <source>
        <dbReference type="ARBA" id="ARBA00006873"/>
    </source>
</evidence>
<reference evidence="19 20" key="1">
    <citation type="submission" date="2018-10" db="EMBL/GenBank/DDBJ databases">
        <title>A high-quality apple genome assembly.</title>
        <authorList>
            <person name="Hu J."/>
        </authorList>
    </citation>
    <scope>NUCLEOTIDE SEQUENCE [LARGE SCALE GENOMIC DNA]</scope>
    <source>
        <strain evidence="20">cv. HFTH1</strain>
        <tissue evidence="19">Young leaf</tissue>
    </source>
</reference>
<dbReference type="InterPro" id="IPR010255">
    <property type="entry name" value="Haem_peroxidase_sf"/>
</dbReference>
<feature type="binding site" evidence="15">
    <location>
        <position position="584"/>
    </location>
    <ligand>
        <name>Ca(2+)</name>
        <dbReference type="ChEBI" id="CHEBI:29108"/>
        <label>2</label>
    </ligand>
</feature>
<evidence type="ECO:0000313" key="19">
    <source>
        <dbReference type="EMBL" id="RXH75550.1"/>
    </source>
</evidence>
<evidence type="ECO:0000256" key="10">
    <source>
        <dbReference type="ARBA" id="ARBA00023004"/>
    </source>
</evidence>
<evidence type="ECO:0000256" key="11">
    <source>
        <dbReference type="ARBA" id="ARBA00023157"/>
    </source>
</evidence>
<dbReference type="EMBL" id="RDQH01000341">
    <property type="protein sequence ID" value="RXH75550.1"/>
    <property type="molecule type" value="Genomic_DNA"/>
</dbReference>
<keyword evidence="6" id="KW-0349">Heme</keyword>
<feature type="binding site" evidence="14">
    <location>
        <position position="495"/>
    </location>
    <ligand>
        <name>substrate</name>
    </ligand>
</feature>
<dbReference type="PRINTS" id="PR00461">
    <property type="entry name" value="PLPEROXIDASE"/>
</dbReference>
<dbReference type="GO" id="GO:0046872">
    <property type="term" value="F:metal ion binding"/>
    <property type="evidence" value="ECO:0007669"/>
    <property type="project" value="UniProtKB-KW"/>
</dbReference>
<comment type="caution">
    <text evidence="19">The sequence shown here is derived from an EMBL/GenBank/DDBJ whole genome shotgun (WGS) entry which is preliminary data.</text>
</comment>
<feature type="binding site" evidence="15">
    <location>
        <position position="408"/>
    </location>
    <ligand>
        <name>Ca(2+)</name>
        <dbReference type="ChEBI" id="CHEBI:29108"/>
        <label>1</label>
    </ligand>
</feature>
<dbReference type="GO" id="GO:0006979">
    <property type="term" value="P:response to oxidative stress"/>
    <property type="evidence" value="ECO:0007669"/>
    <property type="project" value="InterPro"/>
</dbReference>
<keyword evidence="20" id="KW-1185">Reference proteome</keyword>
<feature type="disulfide bond" evidence="17">
    <location>
        <begin position="400"/>
        <end position="405"/>
    </location>
</feature>
<evidence type="ECO:0000256" key="8">
    <source>
        <dbReference type="ARBA" id="ARBA00022837"/>
    </source>
</evidence>
<feature type="disulfide bond" evidence="17">
    <location>
        <begin position="532"/>
        <end position="564"/>
    </location>
</feature>
<evidence type="ECO:0000256" key="12">
    <source>
        <dbReference type="ARBA" id="ARBA00023180"/>
    </source>
</evidence>
<comment type="function">
    <text evidence="2">Removal of H(2)O(2), oxidation of toxic reductants, biosynthesis and degradation of lignin, suberization, auxin catabolism, response to environmental stresses such as wounding, pathogen attack and oxidative stress. These functions might be dependent on each isozyme/isoform in each plant tissue.</text>
</comment>
<dbReference type="Gene3D" id="1.10.520.10">
    <property type="match status" value="2"/>
</dbReference>
<dbReference type="InterPro" id="IPR002016">
    <property type="entry name" value="Haem_peroxidase"/>
</dbReference>
<feature type="disulfide bond" evidence="17">
    <location>
        <begin position="367"/>
        <end position="447"/>
    </location>
</feature>
<keyword evidence="10 15" id="KW-0408">Iron</keyword>
<evidence type="ECO:0000256" key="15">
    <source>
        <dbReference type="PIRSR" id="PIRSR600823-3"/>
    </source>
</evidence>
<evidence type="ECO:0000256" key="17">
    <source>
        <dbReference type="PIRSR" id="PIRSR600823-5"/>
    </source>
</evidence>
<keyword evidence="11 17" id="KW-1015">Disulfide bond</keyword>
<evidence type="ECO:0000256" key="13">
    <source>
        <dbReference type="PIRSR" id="PIRSR600823-1"/>
    </source>
</evidence>
<feature type="active site" description="Proton acceptor" evidence="13">
    <location>
        <position position="398"/>
    </location>
</feature>
<evidence type="ECO:0000256" key="4">
    <source>
        <dbReference type="ARBA" id="ARBA00012313"/>
    </source>
</evidence>
<proteinExistence type="inferred from homology"/>
<evidence type="ECO:0000256" key="5">
    <source>
        <dbReference type="ARBA" id="ARBA00022559"/>
    </source>
</evidence>
<keyword evidence="7 15" id="KW-0479">Metal-binding</keyword>
<comment type="cofactor">
    <cofactor evidence="15">
        <name>Ca(2+)</name>
        <dbReference type="ChEBI" id="CHEBI:29108"/>
    </cofactor>
    <text evidence="15">Binds 2 calcium ions per subunit.</text>
</comment>
<feature type="binding site" evidence="15">
    <location>
        <position position="577"/>
    </location>
    <ligand>
        <name>Ca(2+)</name>
        <dbReference type="ChEBI" id="CHEBI:29108"/>
        <label>2</label>
    </ligand>
</feature>
<dbReference type="FunFam" id="1.10.520.10:FF:000009">
    <property type="entry name" value="Peroxidase"/>
    <property type="match status" value="1"/>
</dbReference>